<name>A0ABR1ZMU7_9ROSI</name>
<dbReference type="InterPro" id="IPR032675">
    <property type="entry name" value="LRR_dom_sf"/>
</dbReference>
<dbReference type="Gene3D" id="3.80.10.10">
    <property type="entry name" value="Ribonuclease Inhibitor"/>
    <property type="match status" value="1"/>
</dbReference>
<dbReference type="Pfam" id="PF00560">
    <property type="entry name" value="LRR_1"/>
    <property type="match status" value="1"/>
</dbReference>
<dbReference type="PANTHER" id="PTHR48062:SF21">
    <property type="entry name" value="RECEPTOR-LIKE PROTEIN 12"/>
    <property type="match status" value="1"/>
</dbReference>
<reference evidence="1 2" key="1">
    <citation type="journal article" date="2024" name="G3 (Bethesda)">
        <title>Genome assembly of Hibiscus sabdariffa L. provides insights into metabolisms of medicinal natural products.</title>
        <authorList>
            <person name="Kim T."/>
        </authorList>
    </citation>
    <scope>NUCLEOTIDE SEQUENCE [LARGE SCALE GENOMIC DNA]</scope>
    <source>
        <strain evidence="1">TK-2024</strain>
        <tissue evidence="1">Old leaves</tissue>
    </source>
</reference>
<protein>
    <submittedName>
        <fullName evidence="1">Uncharacterized protein</fullName>
    </submittedName>
</protein>
<organism evidence="1 2">
    <name type="scientific">Hibiscus sabdariffa</name>
    <name type="common">roselle</name>
    <dbReference type="NCBI Taxonomy" id="183260"/>
    <lineage>
        <taxon>Eukaryota</taxon>
        <taxon>Viridiplantae</taxon>
        <taxon>Streptophyta</taxon>
        <taxon>Embryophyta</taxon>
        <taxon>Tracheophyta</taxon>
        <taxon>Spermatophyta</taxon>
        <taxon>Magnoliopsida</taxon>
        <taxon>eudicotyledons</taxon>
        <taxon>Gunneridae</taxon>
        <taxon>Pentapetalae</taxon>
        <taxon>rosids</taxon>
        <taxon>malvids</taxon>
        <taxon>Malvales</taxon>
        <taxon>Malvaceae</taxon>
        <taxon>Malvoideae</taxon>
        <taxon>Hibiscus</taxon>
    </lineage>
</organism>
<proteinExistence type="predicted"/>
<dbReference type="InterPro" id="IPR001611">
    <property type="entry name" value="Leu-rich_rpt"/>
</dbReference>
<dbReference type="PANTHER" id="PTHR48062">
    <property type="entry name" value="RECEPTOR-LIKE PROTEIN 14"/>
    <property type="match status" value="1"/>
</dbReference>
<dbReference type="Proteomes" id="UP001396334">
    <property type="component" value="Unassembled WGS sequence"/>
</dbReference>
<comment type="caution">
    <text evidence="1">The sequence shown here is derived from an EMBL/GenBank/DDBJ whole genome shotgun (WGS) entry which is preliminary data.</text>
</comment>
<keyword evidence="2" id="KW-1185">Reference proteome</keyword>
<evidence type="ECO:0000313" key="2">
    <source>
        <dbReference type="Proteomes" id="UP001396334"/>
    </source>
</evidence>
<evidence type="ECO:0000313" key="1">
    <source>
        <dbReference type="EMBL" id="KAK8481975.1"/>
    </source>
</evidence>
<dbReference type="SUPFAM" id="SSF52058">
    <property type="entry name" value="L domain-like"/>
    <property type="match status" value="1"/>
</dbReference>
<dbReference type="InterPro" id="IPR051502">
    <property type="entry name" value="RLP_Defense_Trigger"/>
</dbReference>
<sequence>MESKRMALLGGRKTRSLPTQTFLPFPYYTIAVAGPGSDDHSQQENHFSVQEEESSLDCCKWESVECNPTTGRLTHLFLNLTAMNRLIGSIPQAFSNLKQIESLDLSHNNLSGAIPPQLLGLYMLSFFSVAYNNLSGSIPVMTAQFSTFEESSYVGNPFLCGKPLPKNCSTSGPSSLPKRSTDKGLIDMTAFYASFGSSRRRSISF</sequence>
<accession>A0ABR1ZMU7</accession>
<dbReference type="EMBL" id="JBBPBN010000830">
    <property type="protein sequence ID" value="KAK8481975.1"/>
    <property type="molecule type" value="Genomic_DNA"/>
</dbReference>
<gene>
    <name evidence="1" type="ORF">V6N11_013895</name>
</gene>